<evidence type="ECO:0000313" key="2">
    <source>
        <dbReference type="Proteomes" id="UP001642464"/>
    </source>
</evidence>
<sequence length="196" mass="22694">MVKPDLMHVFNIGIGGDMAASCLIALCHMKLFGHHSVRSLPKRMDEAYLCFDAWCSKHGHCPRIKDFELKTFKVQSLASSFPKGTGRAHDTALLCKWLQSELDLLGPQDVVLEQNWYFWVAWGPKSFLEECPFSDFYGFLSYQDPVHQDYLQVLQWTFRHTNQFFSMIHKEGIWISAATARIIVQHAYDSAEPWYV</sequence>
<reference evidence="1 2" key="1">
    <citation type="submission" date="2024-02" db="EMBL/GenBank/DDBJ databases">
        <authorList>
            <person name="Chen Y."/>
            <person name="Shah S."/>
            <person name="Dougan E. K."/>
            <person name="Thang M."/>
            <person name="Chan C."/>
        </authorList>
    </citation>
    <scope>NUCLEOTIDE SEQUENCE [LARGE SCALE GENOMIC DNA]</scope>
</reference>
<dbReference type="Proteomes" id="UP001642464">
    <property type="component" value="Unassembled WGS sequence"/>
</dbReference>
<protein>
    <submittedName>
        <fullName evidence="1">Uncharacterized protein</fullName>
    </submittedName>
</protein>
<gene>
    <name evidence="1" type="ORF">SCF082_LOCUS31165</name>
</gene>
<keyword evidence="2" id="KW-1185">Reference proteome</keyword>
<evidence type="ECO:0000313" key="1">
    <source>
        <dbReference type="EMBL" id="CAK9058491.1"/>
    </source>
</evidence>
<comment type="caution">
    <text evidence="1">The sequence shown here is derived from an EMBL/GenBank/DDBJ whole genome shotgun (WGS) entry which is preliminary data.</text>
</comment>
<name>A0ABP0N4H5_9DINO</name>
<proteinExistence type="predicted"/>
<dbReference type="EMBL" id="CAXAMM010026224">
    <property type="protein sequence ID" value="CAK9058491.1"/>
    <property type="molecule type" value="Genomic_DNA"/>
</dbReference>
<organism evidence="1 2">
    <name type="scientific">Durusdinium trenchii</name>
    <dbReference type="NCBI Taxonomy" id="1381693"/>
    <lineage>
        <taxon>Eukaryota</taxon>
        <taxon>Sar</taxon>
        <taxon>Alveolata</taxon>
        <taxon>Dinophyceae</taxon>
        <taxon>Suessiales</taxon>
        <taxon>Symbiodiniaceae</taxon>
        <taxon>Durusdinium</taxon>
    </lineage>
</organism>
<accession>A0ABP0N4H5</accession>